<comment type="caution">
    <text evidence="2">The sequence shown here is derived from an EMBL/GenBank/DDBJ whole genome shotgun (WGS) entry which is preliminary data.</text>
</comment>
<dbReference type="Gene3D" id="3.60.21.10">
    <property type="match status" value="1"/>
</dbReference>
<gene>
    <name evidence="2" type="ORF">GFC01_05920</name>
</gene>
<organism evidence="2 3">
    <name type="scientific">Desulfofundulus thermobenzoicus</name>
    <dbReference type="NCBI Taxonomy" id="29376"/>
    <lineage>
        <taxon>Bacteria</taxon>
        <taxon>Bacillati</taxon>
        <taxon>Bacillota</taxon>
        <taxon>Clostridia</taxon>
        <taxon>Eubacteriales</taxon>
        <taxon>Peptococcaceae</taxon>
        <taxon>Desulfofundulus</taxon>
    </lineage>
</organism>
<dbReference type="InterPro" id="IPR004843">
    <property type="entry name" value="Calcineurin-like_PHP"/>
</dbReference>
<reference evidence="2 3" key="1">
    <citation type="submission" date="2019-10" db="EMBL/GenBank/DDBJ databases">
        <title>Comparative genomics of sulfur disproportionating microorganisms.</title>
        <authorList>
            <person name="Ward L.M."/>
            <person name="Bertran E."/>
            <person name="Johnston D."/>
        </authorList>
    </citation>
    <scope>NUCLEOTIDE SEQUENCE [LARGE SCALE GENOMIC DNA]</scope>
    <source>
        <strain evidence="2 3">DSM 14055</strain>
    </source>
</reference>
<evidence type="ECO:0000313" key="3">
    <source>
        <dbReference type="Proteomes" id="UP000441717"/>
    </source>
</evidence>
<dbReference type="PANTHER" id="PTHR30337:SF0">
    <property type="entry name" value="NUCLEASE SBCCD SUBUNIT D"/>
    <property type="match status" value="1"/>
</dbReference>
<evidence type="ECO:0000313" key="2">
    <source>
        <dbReference type="EMBL" id="MQL51806.1"/>
    </source>
</evidence>
<proteinExistence type="predicted"/>
<dbReference type="EMBL" id="WHYR01000012">
    <property type="protein sequence ID" value="MQL51806.1"/>
    <property type="molecule type" value="Genomic_DNA"/>
</dbReference>
<dbReference type="SUPFAM" id="SSF56300">
    <property type="entry name" value="Metallo-dependent phosphatases"/>
    <property type="match status" value="1"/>
</dbReference>
<accession>A0A6N7IP57</accession>
<dbReference type="InterPro" id="IPR050535">
    <property type="entry name" value="DNA_Repair-Maintenance_Comp"/>
</dbReference>
<name>A0A6N7IP57_9FIRM</name>
<dbReference type="Proteomes" id="UP000441717">
    <property type="component" value="Unassembled WGS sequence"/>
</dbReference>
<keyword evidence="3" id="KW-1185">Reference proteome</keyword>
<protein>
    <submittedName>
        <fullName evidence="2">Serine/threonine protein phosphatase</fullName>
    </submittedName>
</protein>
<dbReference type="AlphaFoldDB" id="A0A6N7IP57"/>
<dbReference type="OrthoDB" id="9773856at2"/>
<dbReference type="Pfam" id="PF00149">
    <property type="entry name" value="Metallophos"/>
    <property type="match status" value="1"/>
</dbReference>
<evidence type="ECO:0000259" key="1">
    <source>
        <dbReference type="Pfam" id="PF00149"/>
    </source>
</evidence>
<sequence length="340" mass="37127">MFISSLCTKEKSEMRLLYFTDTHLRGTAPAARTDDFAAAVRAKLSEVVRLANELKVSAVLHGGDLFDLPEPGLGQVGEYLEILRRFRAPLYVVPGNHDAYGHNPATLPRTLLGFLARMGLVRLLNREPVYLEGGGVRLQLTGQGYHAGIDRRDPGPDYAVEKRDCDFAVHVAHGMLLPRSVISSAPFLPAATAAEEALEATGADYTLAGHYHMPWEVRIGGKVALNPGALVRLSAHPDEIARTPRVVVLECAGGGVSHRYVALECARPGEEVLSRAHLDAARVREESRAAFLAGLESFRGERFAVMEPEEVLREVLARAGAGPEVEAEIWRRFQVRVSSP</sequence>
<feature type="domain" description="Calcineurin-like phosphoesterase" evidence="1">
    <location>
        <begin position="14"/>
        <end position="214"/>
    </location>
</feature>
<dbReference type="InterPro" id="IPR029052">
    <property type="entry name" value="Metallo-depent_PP-like"/>
</dbReference>
<dbReference type="GO" id="GO:0016787">
    <property type="term" value="F:hydrolase activity"/>
    <property type="evidence" value="ECO:0007669"/>
    <property type="project" value="InterPro"/>
</dbReference>
<dbReference type="PANTHER" id="PTHR30337">
    <property type="entry name" value="COMPONENT OF ATP-DEPENDENT DSDNA EXONUCLEASE"/>
    <property type="match status" value="1"/>
</dbReference>